<feature type="region of interest" description="Disordered" evidence="3">
    <location>
        <begin position="88"/>
        <end position="147"/>
    </location>
</feature>
<accession>A0ABS1P6E5</accession>
<feature type="compositionally biased region" description="Basic residues" evidence="3">
    <location>
        <begin position="134"/>
        <end position="147"/>
    </location>
</feature>
<dbReference type="Gene3D" id="1.10.10.1320">
    <property type="entry name" value="Anti-sigma factor, zinc-finger domain"/>
    <property type="match status" value="1"/>
</dbReference>
<proteinExistence type="predicted"/>
<evidence type="ECO:0000256" key="4">
    <source>
        <dbReference type="SAM" id="Phobius"/>
    </source>
</evidence>
<dbReference type="EMBL" id="JAERRH010000010">
    <property type="protein sequence ID" value="MBL1107944.1"/>
    <property type="molecule type" value="Genomic_DNA"/>
</dbReference>
<feature type="compositionally biased region" description="Basic and acidic residues" evidence="3">
    <location>
        <begin position="196"/>
        <end position="221"/>
    </location>
</feature>
<evidence type="ECO:0000256" key="2">
    <source>
        <dbReference type="ARBA" id="ARBA00023163"/>
    </source>
</evidence>
<keyword evidence="1" id="KW-0805">Transcription regulation</keyword>
<evidence type="ECO:0000313" key="6">
    <source>
        <dbReference type="Proteomes" id="UP000621386"/>
    </source>
</evidence>
<reference evidence="5 6" key="1">
    <citation type="submission" date="2021-01" db="EMBL/GenBank/DDBJ databases">
        <title>WGS of actinomycetes isolated from Thailand.</title>
        <authorList>
            <person name="Thawai C."/>
        </authorList>
    </citation>
    <scope>NUCLEOTIDE SEQUENCE [LARGE SCALE GENOMIC DNA]</scope>
    <source>
        <strain evidence="5 6">CH5-8</strain>
    </source>
</reference>
<evidence type="ECO:0000256" key="1">
    <source>
        <dbReference type="ARBA" id="ARBA00023015"/>
    </source>
</evidence>
<feature type="region of interest" description="Disordered" evidence="3">
    <location>
        <begin position="1"/>
        <end position="25"/>
    </location>
</feature>
<keyword evidence="6" id="KW-1185">Reference proteome</keyword>
<evidence type="ECO:0008006" key="7">
    <source>
        <dbReference type="Google" id="ProtNLM"/>
    </source>
</evidence>
<dbReference type="Proteomes" id="UP000621386">
    <property type="component" value="Unassembled WGS sequence"/>
</dbReference>
<keyword evidence="4" id="KW-0812">Transmembrane</keyword>
<evidence type="ECO:0000256" key="3">
    <source>
        <dbReference type="SAM" id="MobiDB-lite"/>
    </source>
</evidence>
<keyword evidence="4" id="KW-1133">Transmembrane helix</keyword>
<keyword evidence="4" id="KW-0472">Membrane</keyword>
<comment type="caution">
    <text evidence="5">The sequence shown here is derived from an EMBL/GenBank/DDBJ whole genome shotgun (WGS) entry which is preliminary data.</text>
</comment>
<protein>
    <recommendedName>
        <fullName evidence="7">Zinc-finger domain-containing protein</fullName>
    </recommendedName>
</protein>
<sequence length="314" mass="33113">MTSTTDTAGHPDVEEISDLTEGLLPPGRSADIRRHLLTCEPCTDVHDSLEELRGLLGSVSETERMPDDVADRLDAALAAEALFGGAAPGSADAHVAAVSPSGHERDDDGVRHVSRETSRPTDRPAGRPPASVGPRRKGRERGRRRRRAVLGAVLTAAVLGAGSLVLQMRGDHSSDTTAHGEPTPSAETFSGTSVESRVKDLLTAKKKAQRESEAPKHRSDIAPEQNTPPSTKHAGTLLQIEPAIPDCIRHAINNSGDALAAETGTYSGKSAYLVVVPATGDSARITAYVIDATCIHQQPASSGKVLLKKSYPRS</sequence>
<organism evidence="5 6">
    <name type="scientific">Streptomyces musisoli</name>
    <dbReference type="NCBI Taxonomy" id="2802280"/>
    <lineage>
        <taxon>Bacteria</taxon>
        <taxon>Bacillati</taxon>
        <taxon>Actinomycetota</taxon>
        <taxon>Actinomycetes</taxon>
        <taxon>Kitasatosporales</taxon>
        <taxon>Streptomycetaceae</taxon>
        <taxon>Streptomyces</taxon>
    </lineage>
</organism>
<dbReference type="InterPro" id="IPR041916">
    <property type="entry name" value="Anti_sigma_zinc_sf"/>
</dbReference>
<feature type="transmembrane region" description="Helical" evidence="4">
    <location>
        <begin position="148"/>
        <end position="166"/>
    </location>
</feature>
<evidence type="ECO:0000313" key="5">
    <source>
        <dbReference type="EMBL" id="MBL1107944.1"/>
    </source>
</evidence>
<gene>
    <name evidence="5" type="ORF">JK361_25710</name>
</gene>
<dbReference type="RefSeq" id="WP_201822168.1">
    <property type="nucleotide sequence ID" value="NZ_JAERRH010000010.1"/>
</dbReference>
<name>A0ABS1P6E5_9ACTN</name>
<feature type="compositionally biased region" description="Basic and acidic residues" evidence="3">
    <location>
        <begin position="102"/>
        <end position="125"/>
    </location>
</feature>
<feature type="compositionally biased region" description="Polar residues" evidence="3">
    <location>
        <begin position="185"/>
        <end position="195"/>
    </location>
</feature>
<keyword evidence="2" id="KW-0804">Transcription</keyword>
<feature type="region of interest" description="Disordered" evidence="3">
    <location>
        <begin position="171"/>
        <end position="234"/>
    </location>
</feature>